<feature type="compositionally biased region" description="Basic and acidic residues" evidence="1">
    <location>
        <begin position="125"/>
        <end position="137"/>
    </location>
</feature>
<dbReference type="PRINTS" id="PR00624">
    <property type="entry name" value="HISTONEH5"/>
</dbReference>
<evidence type="ECO:0000313" key="2">
    <source>
        <dbReference type="EMBL" id="ARS88585.1"/>
    </source>
</evidence>
<feature type="compositionally biased region" description="Basic and acidic residues" evidence="1">
    <location>
        <begin position="17"/>
        <end position="44"/>
    </location>
</feature>
<feature type="region of interest" description="Disordered" evidence="1">
    <location>
        <begin position="1"/>
        <end position="137"/>
    </location>
</feature>
<protein>
    <submittedName>
        <fullName evidence="2">Uncharacterized protein</fullName>
    </submittedName>
</protein>
<gene>
    <name evidence="2" type="ORF">B1756_01630</name>
</gene>
<evidence type="ECO:0000313" key="3">
    <source>
        <dbReference type="Proteomes" id="UP000250088"/>
    </source>
</evidence>
<accession>A0A2Z2HRB9</accession>
<reference evidence="3" key="1">
    <citation type="submission" date="2017-02" db="EMBL/GenBank/DDBJ databases">
        <title>Natronthermophilus aegyptiacus gen. nov.,sp. nov., an aerobic, extremely halophilic alkalithermophilic archaeon isolated from the athalassohaline Wadi An Natrun, Egypt.</title>
        <authorList>
            <person name="Zhao B."/>
        </authorList>
    </citation>
    <scope>NUCLEOTIDE SEQUENCE [LARGE SCALE GENOMIC DNA]</scope>
    <source>
        <strain evidence="3">JW/NM-HA 15</strain>
    </source>
</reference>
<feature type="compositionally biased region" description="Basic residues" evidence="1">
    <location>
        <begin position="77"/>
        <end position="87"/>
    </location>
</feature>
<organism evidence="2 3">
    <name type="scientific">Natrarchaeobaculum aegyptiacum</name>
    <dbReference type="NCBI Taxonomy" id="745377"/>
    <lineage>
        <taxon>Archaea</taxon>
        <taxon>Methanobacteriati</taxon>
        <taxon>Methanobacteriota</taxon>
        <taxon>Stenosarchaea group</taxon>
        <taxon>Halobacteria</taxon>
        <taxon>Halobacteriales</taxon>
        <taxon>Natrialbaceae</taxon>
        <taxon>Natrarchaeobaculum</taxon>
    </lineage>
</organism>
<dbReference type="GO" id="GO:0000786">
    <property type="term" value="C:nucleosome"/>
    <property type="evidence" value="ECO:0007669"/>
    <property type="project" value="InterPro"/>
</dbReference>
<name>A0A2Z2HRB9_9EURY</name>
<dbReference type="InterPro" id="IPR005819">
    <property type="entry name" value="H1/H5"/>
</dbReference>
<dbReference type="KEGG" id="naj:B1756_01630"/>
<dbReference type="GO" id="GO:0003677">
    <property type="term" value="F:DNA binding"/>
    <property type="evidence" value="ECO:0007669"/>
    <property type="project" value="InterPro"/>
</dbReference>
<dbReference type="Proteomes" id="UP000250088">
    <property type="component" value="Chromosome"/>
</dbReference>
<evidence type="ECO:0000256" key="1">
    <source>
        <dbReference type="SAM" id="MobiDB-lite"/>
    </source>
</evidence>
<sequence>MVAVGGSTLTGAAVAGSEERTAASDDPKRERKNHEQPQPEARPERKPRKRKKDRKAEPERKPRRKRKKDRKAEPERKPRRKRKKRTKKTEDEDEPEPERVIETSNIRLEQYDDGTYVETSSVTMDTRESHPESGDPE</sequence>
<dbReference type="GO" id="GO:0030527">
    <property type="term" value="F:structural constituent of chromatin"/>
    <property type="evidence" value="ECO:0007669"/>
    <property type="project" value="InterPro"/>
</dbReference>
<dbReference type="EMBL" id="CP019893">
    <property type="protein sequence ID" value="ARS88585.1"/>
    <property type="molecule type" value="Genomic_DNA"/>
</dbReference>
<dbReference type="GO" id="GO:0006334">
    <property type="term" value="P:nucleosome assembly"/>
    <property type="evidence" value="ECO:0007669"/>
    <property type="project" value="InterPro"/>
</dbReference>
<proteinExistence type="predicted"/>
<keyword evidence="3" id="KW-1185">Reference proteome</keyword>
<dbReference type="AlphaFoldDB" id="A0A2Z2HRB9"/>